<evidence type="ECO:0000313" key="1">
    <source>
        <dbReference type="EMBL" id="QHU10629.1"/>
    </source>
</evidence>
<dbReference type="EMBL" id="MN740770">
    <property type="protein sequence ID" value="QHU10629.1"/>
    <property type="molecule type" value="Genomic_DNA"/>
</dbReference>
<organism evidence="1">
    <name type="scientific">viral metagenome</name>
    <dbReference type="NCBI Taxonomy" id="1070528"/>
    <lineage>
        <taxon>unclassified sequences</taxon>
        <taxon>metagenomes</taxon>
        <taxon>organismal metagenomes</taxon>
    </lineage>
</organism>
<sequence length="174" mass="20523">MALHKEFKYYESEERSIIFQINTQFTQPTCISLSPSSTLAELYEKVGYNLFPETTDRKTIVSYHSNPMFEPQEKRKIHYVVVMNLTLKKTLTIPKNKRTTLRQYINGNDVYFENCSQFPEFQTVYKLFVIDDKLNKELQEYIAQNSLAAVMYRQVIKMTQCLTTRKATDSLQQT</sequence>
<reference evidence="1" key="1">
    <citation type="journal article" date="2020" name="Nature">
        <title>Giant virus diversity and host interactions through global metagenomics.</title>
        <authorList>
            <person name="Schulz F."/>
            <person name="Roux S."/>
            <person name="Paez-Espino D."/>
            <person name="Jungbluth S."/>
            <person name="Walsh D.A."/>
            <person name="Denef V.J."/>
            <person name="McMahon K.D."/>
            <person name="Konstantinidis K.T."/>
            <person name="Eloe-Fadrosh E.A."/>
            <person name="Kyrpides N.C."/>
            <person name="Woyke T."/>
        </authorList>
    </citation>
    <scope>NUCLEOTIDE SEQUENCE</scope>
    <source>
        <strain evidence="1">GVMAG-S-1101165-83</strain>
    </source>
</reference>
<name>A0A6C0JYT1_9ZZZZ</name>
<dbReference type="AlphaFoldDB" id="A0A6C0JYT1"/>
<proteinExistence type="predicted"/>
<protein>
    <submittedName>
        <fullName evidence="1">Uncharacterized protein</fullName>
    </submittedName>
</protein>
<accession>A0A6C0JYT1</accession>